<comment type="caution">
    <text evidence="2">The sequence shown here is derived from an EMBL/GenBank/DDBJ whole genome shotgun (WGS) entry which is preliminary data.</text>
</comment>
<evidence type="ECO:0000313" key="2">
    <source>
        <dbReference type="EMBL" id="GEU56396.1"/>
    </source>
</evidence>
<accession>A0A6L2L490</accession>
<reference evidence="2" key="1">
    <citation type="journal article" date="2019" name="Sci. Rep.">
        <title>Draft genome of Tanacetum cinerariifolium, the natural source of mosquito coil.</title>
        <authorList>
            <person name="Yamashiro T."/>
            <person name="Shiraishi A."/>
            <person name="Satake H."/>
            <person name="Nakayama K."/>
        </authorList>
    </citation>
    <scope>NUCLEOTIDE SEQUENCE</scope>
</reference>
<keyword evidence="2" id="KW-0695">RNA-directed DNA polymerase</keyword>
<dbReference type="InterPro" id="IPR036397">
    <property type="entry name" value="RNaseH_sf"/>
</dbReference>
<proteinExistence type="predicted"/>
<gene>
    <name evidence="2" type="ORF">Tci_028374</name>
</gene>
<keyword evidence="2" id="KW-0808">Transferase</keyword>
<dbReference type="InterPro" id="IPR052160">
    <property type="entry name" value="Gypsy_RT_Integrase-like"/>
</dbReference>
<feature type="domain" description="Integrase zinc-binding" evidence="1">
    <location>
        <begin position="63"/>
        <end position="118"/>
    </location>
</feature>
<dbReference type="AlphaFoldDB" id="A0A6L2L490"/>
<dbReference type="Gene3D" id="3.30.420.10">
    <property type="entry name" value="Ribonuclease H-like superfamily/Ribonuclease H"/>
    <property type="match status" value="1"/>
</dbReference>
<name>A0A6L2L490_TANCI</name>
<protein>
    <submittedName>
        <fullName evidence="2">Putative reverse transcriptase domain-containing protein</fullName>
    </submittedName>
</protein>
<sequence length="312" mass="36354">MTMGLNLPKEILEAQIKALRPENLSAKDVGGMLRKDFLKETLEPRINETLCLNNRSWVPCFDDLRTLIMHESHKSKYSIHLGSDKMYQELKKLYWWPNMKANISTYVSKCLTCSKVKAENQKPSAYHPETDGQSERTLQTLEDMLRACVIDFGKSLDRHLPLVEFSYNNSYHTSIKAAPFEALYGLKCRSPVCWAEVRDDQLTGPEIIHEITEKIIQIKSKIQAARDQKKSYANLKHKPMEFQVGDRVMLKKCLSDESLVISLDELRIDDKLHFVEEPMEIMDREIKPLKRSRIPIIKVRWNSKRGPEFTWE</sequence>
<dbReference type="InterPro" id="IPR012337">
    <property type="entry name" value="RNaseH-like_sf"/>
</dbReference>
<dbReference type="Pfam" id="PF17921">
    <property type="entry name" value="Integrase_H2C2"/>
    <property type="match status" value="1"/>
</dbReference>
<keyword evidence="2" id="KW-0548">Nucleotidyltransferase</keyword>
<dbReference type="InterPro" id="IPR041588">
    <property type="entry name" value="Integrase_H2C2"/>
</dbReference>
<organism evidence="2">
    <name type="scientific">Tanacetum cinerariifolium</name>
    <name type="common">Dalmatian daisy</name>
    <name type="synonym">Chrysanthemum cinerariifolium</name>
    <dbReference type="NCBI Taxonomy" id="118510"/>
    <lineage>
        <taxon>Eukaryota</taxon>
        <taxon>Viridiplantae</taxon>
        <taxon>Streptophyta</taxon>
        <taxon>Embryophyta</taxon>
        <taxon>Tracheophyta</taxon>
        <taxon>Spermatophyta</taxon>
        <taxon>Magnoliopsida</taxon>
        <taxon>eudicotyledons</taxon>
        <taxon>Gunneridae</taxon>
        <taxon>Pentapetalae</taxon>
        <taxon>asterids</taxon>
        <taxon>campanulids</taxon>
        <taxon>Asterales</taxon>
        <taxon>Asteraceae</taxon>
        <taxon>Asteroideae</taxon>
        <taxon>Anthemideae</taxon>
        <taxon>Anthemidinae</taxon>
        <taxon>Tanacetum</taxon>
    </lineage>
</organism>
<dbReference type="EMBL" id="BKCJ010003655">
    <property type="protein sequence ID" value="GEU56396.1"/>
    <property type="molecule type" value="Genomic_DNA"/>
</dbReference>
<dbReference type="GO" id="GO:0003964">
    <property type="term" value="F:RNA-directed DNA polymerase activity"/>
    <property type="evidence" value="ECO:0007669"/>
    <property type="project" value="UniProtKB-KW"/>
</dbReference>
<dbReference type="PANTHER" id="PTHR47266">
    <property type="entry name" value="ENDONUCLEASE-RELATED"/>
    <property type="match status" value="1"/>
</dbReference>
<dbReference type="GO" id="GO:0003676">
    <property type="term" value="F:nucleic acid binding"/>
    <property type="evidence" value="ECO:0007669"/>
    <property type="project" value="InterPro"/>
</dbReference>
<evidence type="ECO:0000259" key="1">
    <source>
        <dbReference type="Pfam" id="PF17921"/>
    </source>
</evidence>
<dbReference type="SUPFAM" id="SSF53098">
    <property type="entry name" value="Ribonuclease H-like"/>
    <property type="match status" value="1"/>
</dbReference>